<proteinExistence type="inferred from homology"/>
<dbReference type="Proteomes" id="UP001652661">
    <property type="component" value="Chromosome X"/>
</dbReference>
<dbReference type="GO" id="GO:0016020">
    <property type="term" value="C:membrane"/>
    <property type="evidence" value="ECO:0007669"/>
    <property type="project" value="InterPro"/>
</dbReference>
<evidence type="ECO:0000313" key="6">
    <source>
        <dbReference type="Proteomes" id="UP001652661"/>
    </source>
</evidence>
<dbReference type="Pfam" id="PF00341">
    <property type="entry name" value="PDGF"/>
    <property type="match status" value="1"/>
</dbReference>
<organism evidence="6 7">
    <name type="scientific">Drosophila kikkawai</name>
    <name type="common">Fruit fly</name>
    <dbReference type="NCBI Taxonomy" id="30033"/>
    <lineage>
        <taxon>Eukaryota</taxon>
        <taxon>Metazoa</taxon>
        <taxon>Ecdysozoa</taxon>
        <taxon>Arthropoda</taxon>
        <taxon>Hexapoda</taxon>
        <taxon>Insecta</taxon>
        <taxon>Pterygota</taxon>
        <taxon>Neoptera</taxon>
        <taxon>Endopterygota</taxon>
        <taxon>Diptera</taxon>
        <taxon>Brachycera</taxon>
        <taxon>Muscomorpha</taxon>
        <taxon>Ephydroidea</taxon>
        <taxon>Drosophilidae</taxon>
        <taxon>Drosophila</taxon>
        <taxon>Sophophora</taxon>
    </lineage>
</organism>
<dbReference type="SUPFAM" id="SSF57501">
    <property type="entry name" value="Cystine-knot cytokines"/>
    <property type="match status" value="1"/>
</dbReference>
<keyword evidence="6" id="KW-1185">Reference proteome</keyword>
<dbReference type="RefSeq" id="XP_017028669.1">
    <property type="nucleotide sequence ID" value="XM_017173180.2"/>
</dbReference>
<evidence type="ECO:0000259" key="5">
    <source>
        <dbReference type="PROSITE" id="PS50278"/>
    </source>
</evidence>
<dbReference type="PROSITE" id="PS50278">
    <property type="entry name" value="PDGF_2"/>
    <property type="match status" value="1"/>
</dbReference>
<name>A0A6P4IZJ3_DROKI</name>
<comment type="similarity">
    <text evidence="1 4">Belongs to the PDGF/VEGF growth factor family.</text>
</comment>
<dbReference type="PANTHER" id="PTHR11633">
    <property type="entry name" value="PLATELET-DERIVED GROWTH FACTOR"/>
    <property type="match status" value="1"/>
</dbReference>
<keyword evidence="2 4" id="KW-0339">Growth factor</keyword>
<evidence type="ECO:0000256" key="4">
    <source>
        <dbReference type="RuleBase" id="RU003818"/>
    </source>
</evidence>
<dbReference type="Gene3D" id="2.10.90.10">
    <property type="entry name" value="Cystine-knot cytokines"/>
    <property type="match status" value="1"/>
</dbReference>
<dbReference type="InterPro" id="IPR029034">
    <property type="entry name" value="Cystine-knot_cytokine"/>
</dbReference>
<dbReference type="OrthoDB" id="8878063at2759"/>
<dbReference type="GO" id="GO:0051781">
    <property type="term" value="P:positive regulation of cell division"/>
    <property type="evidence" value="ECO:0007669"/>
    <property type="project" value="UniProtKB-KW"/>
</dbReference>
<dbReference type="SMART" id="SM00141">
    <property type="entry name" value="PDGF"/>
    <property type="match status" value="1"/>
</dbReference>
<keyword evidence="3" id="KW-0497">Mitogen</keyword>
<gene>
    <name evidence="7" type="primary">Pvf1</name>
</gene>
<evidence type="ECO:0000256" key="2">
    <source>
        <dbReference type="ARBA" id="ARBA00023030"/>
    </source>
</evidence>
<feature type="domain" description="Platelet-derived growth factor (PDGF) family profile" evidence="5">
    <location>
        <begin position="140"/>
        <end position="241"/>
    </location>
</feature>
<evidence type="ECO:0000256" key="1">
    <source>
        <dbReference type="ARBA" id="ARBA00006686"/>
    </source>
</evidence>
<protein>
    <submittedName>
        <fullName evidence="7">Uncharacterized protein Pvf1 isoform X1</fullName>
    </submittedName>
</protein>
<sequence length="338" mass="36945">MPNTTRLAMPRTRTRTQALSVQPQPLVILPLALLLLLCIVGRAACVALVSANIRLPSQRFFYAAATPSAATSQTKVRLLRQADDLDATSSQPVEEGSCCQGAAAAAGKPIAVPLSVSELSNVTADYDVSGEISSKENFKRSVTRSAVRNATPASCSPQPTIVELKPPGEEEANYYYTPSCTRISRCNGCCGSTLISCQPTETEIVQLRVRKVDRAATGGRRPFAIVSVEQHKACRCDCRTKAEDCNVYQSYRKDLCRCECHNLDARDKCLEQADSKYWDDANCTCVCRYNQSCTTGTVFDETQCKCTDPSAPIDVLDRKRFIVQAVQVDPDNTTLYSV</sequence>
<evidence type="ECO:0000256" key="3">
    <source>
        <dbReference type="ARBA" id="ARBA00023246"/>
    </source>
</evidence>
<dbReference type="CDD" id="cd00135">
    <property type="entry name" value="PDGF"/>
    <property type="match status" value="1"/>
</dbReference>
<dbReference type="GO" id="GO:0008083">
    <property type="term" value="F:growth factor activity"/>
    <property type="evidence" value="ECO:0007669"/>
    <property type="project" value="UniProtKB-KW"/>
</dbReference>
<dbReference type="GO" id="GO:0008284">
    <property type="term" value="P:positive regulation of cell population proliferation"/>
    <property type="evidence" value="ECO:0007669"/>
    <property type="project" value="TreeGrafter"/>
</dbReference>
<dbReference type="InterPro" id="IPR000072">
    <property type="entry name" value="PDGF/VEGF_dom"/>
</dbReference>
<dbReference type="PANTHER" id="PTHR11633:SF1">
    <property type="entry name" value="LD28763P"/>
    <property type="match status" value="1"/>
</dbReference>
<accession>A0A6P4IZJ3</accession>
<dbReference type="GO" id="GO:0070851">
    <property type="term" value="F:growth factor receptor binding"/>
    <property type="evidence" value="ECO:0007669"/>
    <property type="project" value="TreeGrafter"/>
</dbReference>
<reference evidence="7" key="1">
    <citation type="submission" date="2025-08" db="UniProtKB">
        <authorList>
            <consortium name="RefSeq"/>
        </authorList>
    </citation>
    <scope>IDENTIFICATION</scope>
    <source>
        <strain evidence="7">14028-0561.14</strain>
        <tissue evidence="7">Whole fly</tissue>
    </source>
</reference>
<dbReference type="GO" id="GO:0005615">
    <property type="term" value="C:extracellular space"/>
    <property type="evidence" value="ECO:0007669"/>
    <property type="project" value="TreeGrafter"/>
</dbReference>
<dbReference type="AlphaFoldDB" id="A0A6P4IZJ3"/>
<evidence type="ECO:0000313" key="7">
    <source>
        <dbReference type="RefSeq" id="XP_017028669.1"/>
    </source>
</evidence>